<dbReference type="Gene3D" id="3.30.565.60">
    <property type="match status" value="1"/>
</dbReference>
<sequence length="576" mass="64085">MIPEPPWPLPAHIKEALASISAGSTADAVESAVLEFKEDRSQSSHTAKGNPKAELTEKLIDEAICFANADGGTGYIIIGVSDKTPGRPAFTGTQFDTDYIEDKVFKGTRPNLHVEATECIYNEVRLVIVRVPEGRTLYTRTQGQAKRRIGTHCKALTEEERQAIISTRANTDFSNRTSTRKIEDIELSSLSEARRLLRSKRERSGEGNHVPDTTPGLLRELGLVTFDGQLKRAGEILLLPLEIPEVSIRHLWRAMPGSEPKVTEFSEPIIAALPRLRRLIAERSDQEIDRVQFSDGQEVPIPRFPAQAIDEAVTNAIIHRDWQITRPIVIDQSPRTLKITSPGALPPGVSPHRLLTTQSIPRNNRLMASMRALGLAEESSRGFDRMWSAMINSGRNVPTVIAEDTYVEIIMAAGQPDTNFIRGLHNLSQTKGADVTGNVNTLIVLWHLWHSPLITFNQVKEQTQTSPIEVDELMNVLQDYGIVAPVRDAKEWVLTDEVRKTMGMANAGELYIISVQEWIEEKLHAGEQLHASELAKETGLGRKEVTDILRHLRTLGRAQIDPSGPSRGPNTRWITT</sequence>
<dbReference type="Pfam" id="PF13749">
    <property type="entry name" value="HATPase_c_4"/>
    <property type="match status" value="1"/>
</dbReference>
<dbReference type="InterPro" id="IPR007421">
    <property type="entry name" value="Schlafen_AlbA_2_dom"/>
</dbReference>
<dbReference type="OrthoDB" id="9805115at2"/>
<dbReference type="EMBL" id="CP011311">
    <property type="protein sequence ID" value="AKE40089.1"/>
    <property type="molecule type" value="Genomic_DNA"/>
</dbReference>
<accession>A0A0F6TC80</accession>
<proteinExistence type="predicted"/>
<dbReference type="HOGENOM" id="CLU_024970_7_0_11"/>
<organism evidence="2 3">
    <name type="scientific">Corynebacterium camporealensis</name>
    <dbReference type="NCBI Taxonomy" id="161896"/>
    <lineage>
        <taxon>Bacteria</taxon>
        <taxon>Bacillati</taxon>
        <taxon>Actinomycetota</taxon>
        <taxon>Actinomycetes</taxon>
        <taxon>Mycobacteriales</taxon>
        <taxon>Corynebacteriaceae</taxon>
        <taxon>Corynebacterium</taxon>
    </lineage>
</organism>
<dbReference type="Gene3D" id="3.30.950.30">
    <property type="entry name" value="Schlafen, AAA domain"/>
    <property type="match status" value="1"/>
</dbReference>
<name>A0A0F6TC80_9CORY</name>
<dbReference type="InterPro" id="IPR038461">
    <property type="entry name" value="Schlafen_AlbA_2_dom_sf"/>
</dbReference>
<evidence type="ECO:0000313" key="3">
    <source>
        <dbReference type="Proteomes" id="UP000033566"/>
    </source>
</evidence>
<feature type="domain" description="Schlafen AlbA-2" evidence="1">
    <location>
        <begin position="30"/>
        <end position="156"/>
    </location>
</feature>
<dbReference type="InterPro" id="IPR038475">
    <property type="entry name" value="RecG_C_sf"/>
</dbReference>
<evidence type="ECO:0000313" key="2">
    <source>
        <dbReference type="EMBL" id="AKE40089.1"/>
    </source>
</evidence>
<dbReference type="RefSeq" id="WP_035106331.1">
    <property type="nucleotide sequence ID" value="NZ_CP011311.1"/>
</dbReference>
<dbReference type="KEGG" id="ccj:UL81_10780"/>
<keyword evidence="3" id="KW-1185">Reference proteome</keyword>
<dbReference type="AlphaFoldDB" id="A0A0F6TC80"/>
<reference evidence="2 3" key="1">
    <citation type="journal article" date="2015" name="Genome Announc.">
        <title>Complete Genome Sequence of Corynebacterium camporealensis DSM 44610, Isolated from the Milk of a Manchega Sheep with Subclinical Mastitis.</title>
        <authorList>
            <person name="Ruckert C."/>
            <person name="Albersmeier A."/>
            <person name="Winkler A."/>
            <person name="Tauch A."/>
        </authorList>
    </citation>
    <scope>NUCLEOTIDE SEQUENCE [LARGE SCALE GENOMIC DNA]</scope>
    <source>
        <strain evidence="2 3">DSM 44610</strain>
    </source>
</reference>
<dbReference type="STRING" id="161896.UL81_10780"/>
<evidence type="ECO:0000259" key="1">
    <source>
        <dbReference type="Pfam" id="PF04326"/>
    </source>
</evidence>
<dbReference type="Pfam" id="PF04326">
    <property type="entry name" value="SLFN_AlbA_2"/>
    <property type="match status" value="1"/>
</dbReference>
<protein>
    <submittedName>
        <fullName evidence="2">Putative transcriptional regulator with HTH domain</fullName>
    </submittedName>
</protein>
<dbReference type="PATRIC" id="fig|161896.4.peg.2103"/>
<dbReference type="PANTHER" id="PTHR30595">
    <property type="entry name" value="GLPR-RELATED TRANSCRIPTIONAL REPRESSOR"/>
    <property type="match status" value="1"/>
</dbReference>
<dbReference type="PANTHER" id="PTHR30595:SF6">
    <property type="entry name" value="SCHLAFEN ALBA-2 DOMAIN-CONTAINING PROTEIN"/>
    <property type="match status" value="1"/>
</dbReference>
<dbReference type="Gene3D" id="6.10.10.130">
    <property type="match status" value="1"/>
</dbReference>
<dbReference type="Proteomes" id="UP000033566">
    <property type="component" value="Chromosome"/>
</dbReference>
<gene>
    <name evidence="2" type="ORF">UL81_10780</name>
</gene>